<dbReference type="PANTHER" id="PTHR37535">
    <property type="entry name" value="FLUG DOMAIN PROTEIN"/>
    <property type="match status" value="1"/>
</dbReference>
<organism evidence="3 4">
    <name type="scientific">Talaromyces islandicus</name>
    <name type="common">Penicillium islandicum</name>
    <dbReference type="NCBI Taxonomy" id="28573"/>
    <lineage>
        <taxon>Eukaryota</taxon>
        <taxon>Fungi</taxon>
        <taxon>Dikarya</taxon>
        <taxon>Ascomycota</taxon>
        <taxon>Pezizomycotina</taxon>
        <taxon>Eurotiomycetes</taxon>
        <taxon>Eurotiomycetidae</taxon>
        <taxon>Eurotiales</taxon>
        <taxon>Trichocomaceae</taxon>
        <taxon>Talaromyces</taxon>
        <taxon>Talaromyces sect. Islandici</taxon>
    </lineage>
</organism>
<feature type="region of interest" description="Disordered" evidence="2">
    <location>
        <begin position="661"/>
        <end position="697"/>
    </location>
</feature>
<evidence type="ECO:0000256" key="2">
    <source>
        <dbReference type="SAM" id="MobiDB-lite"/>
    </source>
</evidence>
<sequence length="799" mass="91484">MTVLDTGNESESDTSSILTELFSDDELDDDSATDLDPDSDSEDPDDESDSEDDEAVDEGQLSAEEYLAKAEQLDVSQLRQKRYSPKTQEKLDETGEYWNRHCRLLGVDPSQQWHWISDSDDTVRFLYGFFGWRCDIRRGKNGRRCPGIRYKSSLESFWKWWHLVLKQKTSSGLSKDTMVKVDDVIALVAEEKKLELHRRPKKNMYIEDVAEFARVLLTTTETTFGCGWRRIQLLFYIQLAAITASRPGALLHLRYRDLGLKLIRDPDGGRPHLFIFLKPDFTKRFLGKKPPNEFKIPEIIFDPTLALSPHVTLLSMLFHIQGFKRISKTGPVLDSAAKLYSLDVPNGKGKQDLHLKDELLDKYVFCQVERETTGYRLLLDKRMTASTLGSQMRRVGEITGFEDIVKPYCLRYAGAKAFNNSDEVSEALQNVILQHSDIRTFINHYEVDVDVDTQGVIRETGSQTDLVRFACSLSASIDPNRPFWLSPEESKSLNSLPEVGAWQDAVHRRKRKWKDRAAKFERARIACQARFGALGAGTMSKSRCRVQKKLQEFEEQTQEAKRRYDRAVRELRNEKQRQRNRRIRENLQRYRDEQPVIDVESQLAGMMIDTKVIKTLEHQDAMSAQHLSYIGSMMAAPGKTIELEYQRRIRATDEGVVYCGMEEGRPTRRTIPPRRSPSDDEEDSGPPAKRPRCSADGEPDCALQSAIKSVVVTEPSQRPVICFLCVGNPQLPMSKRTMKYKNPGSLTRHFVRTHAKLVWTKPVRCNVCLIDLKDKMALMRHAESEHGTVCRSHPSVLGL</sequence>
<evidence type="ECO:0000256" key="1">
    <source>
        <dbReference type="SAM" id="Coils"/>
    </source>
</evidence>
<dbReference type="Pfam" id="PF11917">
    <property type="entry name" value="DUF3435"/>
    <property type="match status" value="1"/>
</dbReference>
<name>A0A0U1LZT8_TALIS</name>
<dbReference type="GO" id="GO:0003677">
    <property type="term" value="F:DNA binding"/>
    <property type="evidence" value="ECO:0007669"/>
    <property type="project" value="InterPro"/>
</dbReference>
<keyword evidence="1" id="KW-0175">Coiled coil</keyword>
<keyword evidence="4" id="KW-1185">Reference proteome</keyword>
<evidence type="ECO:0000313" key="4">
    <source>
        <dbReference type="Proteomes" id="UP000054383"/>
    </source>
</evidence>
<feature type="compositionally biased region" description="Polar residues" evidence="2">
    <location>
        <begin position="1"/>
        <end position="17"/>
    </location>
</feature>
<dbReference type="GO" id="GO:0016874">
    <property type="term" value="F:ligase activity"/>
    <property type="evidence" value="ECO:0007669"/>
    <property type="project" value="UniProtKB-KW"/>
</dbReference>
<dbReference type="STRING" id="28573.A0A0U1LZT8"/>
<reference evidence="3 4" key="1">
    <citation type="submission" date="2015-04" db="EMBL/GenBank/DDBJ databases">
        <authorList>
            <person name="Syromyatnikov M.Y."/>
            <person name="Popov V.N."/>
        </authorList>
    </citation>
    <scope>NUCLEOTIDE SEQUENCE [LARGE SCALE GENOMIC DNA]</scope>
    <source>
        <strain evidence="3">WF-38-12</strain>
    </source>
</reference>
<dbReference type="PANTHER" id="PTHR37535:SF2">
    <property type="entry name" value="FINGER DOMAIN PROTEIN, PUTATIVE (AFU_ORTHOLOGUE AFUA_6G09300)-RELATED"/>
    <property type="match status" value="1"/>
</dbReference>
<accession>A0A0U1LZT8</accession>
<dbReference type="EMBL" id="CVMT01000004">
    <property type="protein sequence ID" value="CRG88250.1"/>
    <property type="molecule type" value="Genomic_DNA"/>
</dbReference>
<dbReference type="InterPro" id="IPR021842">
    <property type="entry name" value="DUF3435"/>
</dbReference>
<keyword evidence="3" id="KW-0436">Ligase</keyword>
<dbReference type="InterPro" id="IPR011010">
    <property type="entry name" value="DNA_brk_join_enz"/>
</dbReference>
<gene>
    <name evidence="3" type="ORF">PISL3812_05278</name>
</gene>
<protein>
    <submittedName>
        <fullName evidence="3">Threonine--tRNA ligase</fullName>
    </submittedName>
</protein>
<dbReference type="OrthoDB" id="4222077at2759"/>
<dbReference type="Proteomes" id="UP000054383">
    <property type="component" value="Unassembled WGS sequence"/>
</dbReference>
<feature type="coiled-coil region" evidence="1">
    <location>
        <begin position="550"/>
        <end position="593"/>
    </location>
</feature>
<feature type="compositionally biased region" description="Acidic residues" evidence="2">
    <location>
        <begin position="22"/>
        <end position="57"/>
    </location>
</feature>
<dbReference type="OMA" id="FVRHYEV"/>
<feature type="region of interest" description="Disordered" evidence="2">
    <location>
        <begin position="1"/>
        <end position="61"/>
    </location>
</feature>
<dbReference type="SUPFAM" id="SSF56349">
    <property type="entry name" value="DNA breaking-rejoining enzymes"/>
    <property type="match status" value="1"/>
</dbReference>
<evidence type="ECO:0000313" key="3">
    <source>
        <dbReference type="EMBL" id="CRG88250.1"/>
    </source>
</evidence>
<dbReference type="AlphaFoldDB" id="A0A0U1LZT8"/>
<proteinExistence type="predicted"/>